<reference evidence="1" key="1">
    <citation type="submission" date="2021-04" db="EMBL/GenBank/DDBJ databases">
        <title>Characterizing Neisseria spp. as novel respiratory pathobionts in bronchiectasis.</title>
        <authorList>
            <person name="Li L."/>
            <person name="Mac Aogain M."/>
            <person name="Xu T."/>
            <person name="Jaggi T.K."/>
            <person name="Chan L.Y."/>
            <person name="Keir H.R."/>
            <person name="Dicker A.J."/>
            <person name="Qu J."/>
            <person name="Liu Y."/>
            <person name="Chen H.S."/>
            <person name="Koh M.S."/>
            <person name="Ong T.H."/>
            <person name="Lim A.Y.H."/>
            <person name="Abisheganaden J."/>
            <person name="Low T.B."/>
            <person name="Oliver B.G."/>
            <person name="Tan N.S."/>
            <person name="Fang M."/>
            <person name="Chalmers J.D."/>
            <person name="Chotirmall S.H."/>
        </authorList>
    </citation>
    <scope>NUCLEOTIDE SEQUENCE</scope>
    <source>
        <strain evidence="1">TT0077</strain>
    </source>
</reference>
<dbReference type="AlphaFoldDB" id="A0A9X9N210"/>
<organism evidence="1 2">
    <name type="scientific">Neisseria subflava</name>
    <dbReference type="NCBI Taxonomy" id="28449"/>
    <lineage>
        <taxon>Bacteria</taxon>
        <taxon>Pseudomonadati</taxon>
        <taxon>Pseudomonadota</taxon>
        <taxon>Betaproteobacteria</taxon>
        <taxon>Neisseriales</taxon>
        <taxon>Neisseriaceae</taxon>
        <taxon>Neisseria</taxon>
    </lineage>
</organism>
<evidence type="ECO:0000313" key="2">
    <source>
        <dbReference type="Proteomes" id="UP001057296"/>
    </source>
</evidence>
<sequence>MNIEMFNLLFSKLMIENLGTIEDGLKTNDEIGAVLRIHLICEQFLELYICSICNQEKMFWFQEKKDKEEQKITISFDHKLKMAKTLGLPDWGYKIFTNVNTIRNRLAHRVGQQIDQGKFESIQNTVKSDIEPLQIFNVPLEQVGITTYSETGKMSSKLDWDECSTPHQELLMYIYYTLMSLTGYLNLPKSPTAP</sequence>
<proteinExistence type="predicted"/>
<protein>
    <submittedName>
        <fullName evidence="1">Uncharacterized protein</fullName>
    </submittedName>
</protein>
<name>A0A9X9N210_NEISU</name>
<dbReference type="RefSeq" id="WP_254324799.1">
    <property type="nucleotide sequence ID" value="NZ_CP073115.1"/>
</dbReference>
<dbReference type="EMBL" id="CP073115">
    <property type="protein sequence ID" value="UTG70593.1"/>
    <property type="molecule type" value="Genomic_DNA"/>
</dbReference>
<gene>
    <name evidence="1" type="ORF">KCG54_04625</name>
</gene>
<evidence type="ECO:0000313" key="1">
    <source>
        <dbReference type="EMBL" id="UTG70593.1"/>
    </source>
</evidence>
<accession>A0A9X9N210</accession>
<dbReference type="Proteomes" id="UP001057296">
    <property type="component" value="Chromosome"/>
</dbReference>